<evidence type="ECO:0000256" key="2">
    <source>
        <dbReference type="ARBA" id="ARBA00004240"/>
    </source>
</evidence>
<dbReference type="SUPFAM" id="SSF53474">
    <property type="entry name" value="alpha/beta-Hydrolases"/>
    <property type="match status" value="1"/>
</dbReference>
<gene>
    <name evidence="7" type="ORF">BB8028_0009g01440</name>
</gene>
<proteinExistence type="predicted"/>
<sequence length="180" mass="19572">MGGLVVKKAYFEAGLDARFHHIARSTKAVVFLSTPHRGSHLATPLRILLSILSPSNAKQYVAELDDKGSFLRELNDQFRHVAANLQIFSFFEALKTRLSGKISALIVDGDSAKLGYPGEVCHSLETDHQGMSKFRSPHDPNYLAVLGVLKCLVIPCEETCGHSDIGNRPETTAVGTVVDG</sequence>
<evidence type="ECO:0000313" key="8">
    <source>
        <dbReference type="Proteomes" id="UP000237441"/>
    </source>
</evidence>
<dbReference type="AlphaFoldDB" id="A0A2S7YP21"/>
<dbReference type="EMBL" id="JRHA01000009">
    <property type="protein sequence ID" value="PQK17946.1"/>
    <property type="molecule type" value="Genomic_DNA"/>
</dbReference>
<dbReference type="GO" id="GO:0005739">
    <property type="term" value="C:mitochondrion"/>
    <property type="evidence" value="ECO:0007669"/>
    <property type="project" value="UniProtKB-SubCell"/>
</dbReference>
<dbReference type="Gene3D" id="3.40.50.1820">
    <property type="entry name" value="alpha/beta hydrolase"/>
    <property type="match status" value="1"/>
</dbReference>
<comment type="caution">
    <text evidence="7">The sequence shown here is derived from an EMBL/GenBank/DDBJ whole genome shotgun (WGS) entry which is preliminary data.</text>
</comment>
<dbReference type="Proteomes" id="UP000237441">
    <property type="component" value="Unassembled WGS sequence"/>
</dbReference>
<comment type="subcellular location">
    <subcellularLocation>
        <location evidence="2">Endoplasmic reticulum</location>
    </subcellularLocation>
    <subcellularLocation>
        <location evidence="3">Membrane</location>
    </subcellularLocation>
    <subcellularLocation>
        <location evidence="1">Mitochondrion</location>
    </subcellularLocation>
</comment>
<keyword evidence="5" id="KW-0496">Mitochondrion</keyword>
<dbReference type="InterPro" id="IPR029058">
    <property type="entry name" value="AB_hydrolase_fold"/>
</dbReference>
<dbReference type="GO" id="GO:0016020">
    <property type="term" value="C:membrane"/>
    <property type="evidence" value="ECO:0007669"/>
    <property type="project" value="UniProtKB-SubCell"/>
</dbReference>
<evidence type="ECO:0000256" key="5">
    <source>
        <dbReference type="ARBA" id="ARBA00023128"/>
    </source>
</evidence>
<evidence type="ECO:0000256" key="4">
    <source>
        <dbReference type="ARBA" id="ARBA00022824"/>
    </source>
</evidence>
<evidence type="ECO:0000313" key="7">
    <source>
        <dbReference type="EMBL" id="PQK17946.1"/>
    </source>
</evidence>
<reference evidence="7 8" key="1">
    <citation type="submission" date="2016-07" db="EMBL/GenBank/DDBJ databases">
        <title>Comparative genomics of the entomopathogenic fungus Beauveria bassiana.</title>
        <authorList>
            <person name="Valero Jimenez C.A."/>
            <person name="Zwaan B.J."/>
            <person name="Van Kan J.A."/>
            <person name="Takken W."/>
            <person name="Debets A.J."/>
            <person name="Schoustra S.E."/>
            <person name="Koenraadt C.J."/>
        </authorList>
    </citation>
    <scope>NUCLEOTIDE SEQUENCE [LARGE SCALE GENOMIC DNA]</scope>
    <source>
        <strain evidence="7 8">ARSEF 8028</strain>
    </source>
</reference>
<accession>A0A2S7YP21</accession>
<evidence type="ECO:0000256" key="3">
    <source>
        <dbReference type="ARBA" id="ARBA00004370"/>
    </source>
</evidence>
<dbReference type="GO" id="GO:0005783">
    <property type="term" value="C:endoplasmic reticulum"/>
    <property type="evidence" value="ECO:0007669"/>
    <property type="project" value="UniProtKB-SubCell"/>
</dbReference>
<evidence type="ECO:0000256" key="1">
    <source>
        <dbReference type="ARBA" id="ARBA00004173"/>
    </source>
</evidence>
<dbReference type="PANTHER" id="PTHR48182:SF2">
    <property type="entry name" value="PROTEIN SERAC1"/>
    <property type="match status" value="1"/>
</dbReference>
<dbReference type="OrthoDB" id="4866639at2759"/>
<protein>
    <submittedName>
        <fullName evidence="7">Uncharacterized protein</fullName>
    </submittedName>
</protein>
<dbReference type="InterPro" id="IPR052374">
    <property type="entry name" value="SERAC1"/>
</dbReference>
<name>A0A2S7YP21_BEABA</name>
<dbReference type="PANTHER" id="PTHR48182">
    <property type="entry name" value="PROTEIN SERAC1"/>
    <property type="match status" value="1"/>
</dbReference>
<organism evidence="7 8">
    <name type="scientific">Beauveria bassiana</name>
    <name type="common">White muscardine disease fungus</name>
    <name type="synonym">Tritirachium shiotae</name>
    <dbReference type="NCBI Taxonomy" id="176275"/>
    <lineage>
        <taxon>Eukaryota</taxon>
        <taxon>Fungi</taxon>
        <taxon>Dikarya</taxon>
        <taxon>Ascomycota</taxon>
        <taxon>Pezizomycotina</taxon>
        <taxon>Sordariomycetes</taxon>
        <taxon>Hypocreomycetidae</taxon>
        <taxon>Hypocreales</taxon>
        <taxon>Cordycipitaceae</taxon>
        <taxon>Beauveria</taxon>
    </lineage>
</organism>
<evidence type="ECO:0000256" key="6">
    <source>
        <dbReference type="ARBA" id="ARBA00023136"/>
    </source>
</evidence>
<keyword evidence="6" id="KW-0472">Membrane</keyword>
<keyword evidence="4" id="KW-0256">Endoplasmic reticulum</keyword>